<reference evidence="7" key="1">
    <citation type="submission" date="2023-07" db="EMBL/GenBank/DDBJ databases">
        <title>Chromosome-level genome assembly of Artemia franciscana.</title>
        <authorList>
            <person name="Jo E."/>
        </authorList>
    </citation>
    <scope>NUCLEOTIDE SEQUENCE</scope>
    <source>
        <tissue evidence="7">Whole body</tissue>
    </source>
</reference>
<evidence type="ECO:0000259" key="6">
    <source>
        <dbReference type="PROSITE" id="PS51746"/>
    </source>
</evidence>
<feature type="compositionally biased region" description="Basic and acidic residues" evidence="5">
    <location>
        <begin position="457"/>
        <end position="473"/>
    </location>
</feature>
<dbReference type="InterPro" id="IPR036457">
    <property type="entry name" value="PPM-type-like_dom_sf"/>
</dbReference>
<dbReference type="SMART" id="SM00332">
    <property type="entry name" value="PP2Cc"/>
    <property type="match status" value="1"/>
</dbReference>
<organism evidence="7 8">
    <name type="scientific">Artemia franciscana</name>
    <name type="common">Brine shrimp</name>
    <name type="synonym">Artemia sanfranciscana</name>
    <dbReference type="NCBI Taxonomy" id="6661"/>
    <lineage>
        <taxon>Eukaryota</taxon>
        <taxon>Metazoa</taxon>
        <taxon>Ecdysozoa</taxon>
        <taxon>Arthropoda</taxon>
        <taxon>Crustacea</taxon>
        <taxon>Branchiopoda</taxon>
        <taxon>Anostraca</taxon>
        <taxon>Artemiidae</taxon>
        <taxon>Artemia</taxon>
    </lineage>
</organism>
<dbReference type="PANTHER" id="PTHR47992">
    <property type="entry name" value="PROTEIN PHOSPHATASE"/>
    <property type="match status" value="1"/>
</dbReference>
<keyword evidence="1" id="KW-0479">Metal-binding</keyword>
<keyword evidence="2 4" id="KW-0378">Hydrolase</keyword>
<feature type="region of interest" description="Disordered" evidence="5">
    <location>
        <begin position="379"/>
        <end position="490"/>
    </location>
</feature>
<dbReference type="PROSITE" id="PS51746">
    <property type="entry name" value="PPM_2"/>
    <property type="match status" value="1"/>
</dbReference>
<feature type="compositionally biased region" description="Basic and acidic residues" evidence="5">
    <location>
        <begin position="432"/>
        <end position="448"/>
    </location>
</feature>
<evidence type="ECO:0000256" key="1">
    <source>
        <dbReference type="ARBA" id="ARBA00022723"/>
    </source>
</evidence>
<evidence type="ECO:0000256" key="5">
    <source>
        <dbReference type="SAM" id="MobiDB-lite"/>
    </source>
</evidence>
<name>A0AA88IQD5_ARTSF</name>
<dbReference type="PROSITE" id="PS01032">
    <property type="entry name" value="PPM_1"/>
    <property type="match status" value="1"/>
</dbReference>
<dbReference type="EMBL" id="JAVRJZ010000002">
    <property type="protein sequence ID" value="KAK2725842.1"/>
    <property type="molecule type" value="Genomic_DNA"/>
</dbReference>
<comment type="similarity">
    <text evidence="4">Belongs to the PP2C family.</text>
</comment>
<proteinExistence type="inferred from homology"/>
<feature type="compositionally biased region" description="Polar residues" evidence="5">
    <location>
        <begin position="477"/>
        <end position="486"/>
    </location>
</feature>
<feature type="domain" description="PPM-type phosphatase" evidence="6">
    <location>
        <begin position="12"/>
        <end position="327"/>
    </location>
</feature>
<evidence type="ECO:0000256" key="3">
    <source>
        <dbReference type="ARBA" id="ARBA00022912"/>
    </source>
</evidence>
<accession>A0AA88IQD5</accession>
<dbReference type="SUPFAM" id="SSF81606">
    <property type="entry name" value="PP2C-like"/>
    <property type="match status" value="1"/>
</dbReference>
<comment type="caution">
    <text evidence="7">The sequence shown here is derived from an EMBL/GenBank/DDBJ whole genome shotgun (WGS) entry which is preliminary data.</text>
</comment>
<keyword evidence="3 4" id="KW-0904">Protein phosphatase</keyword>
<dbReference type="AlphaFoldDB" id="A0AA88IQD5"/>
<dbReference type="GO" id="GO:0004722">
    <property type="term" value="F:protein serine/threonine phosphatase activity"/>
    <property type="evidence" value="ECO:0007669"/>
    <property type="project" value="InterPro"/>
</dbReference>
<dbReference type="FunFam" id="3.60.40.10:FF:000060">
    <property type="entry name" value="Protein phosphatase 2c"/>
    <property type="match status" value="1"/>
</dbReference>
<gene>
    <name evidence="7" type="ORF">QYM36_000347</name>
</gene>
<dbReference type="InterPro" id="IPR000222">
    <property type="entry name" value="PP2C_BS"/>
</dbReference>
<evidence type="ECO:0000313" key="8">
    <source>
        <dbReference type="Proteomes" id="UP001187531"/>
    </source>
</evidence>
<evidence type="ECO:0000313" key="7">
    <source>
        <dbReference type="EMBL" id="KAK2725842.1"/>
    </source>
</evidence>
<dbReference type="InterPro" id="IPR001932">
    <property type="entry name" value="PPM-type_phosphatase-like_dom"/>
</dbReference>
<dbReference type="Pfam" id="PF00481">
    <property type="entry name" value="PP2C"/>
    <property type="match status" value="1"/>
</dbReference>
<dbReference type="GO" id="GO:0046872">
    <property type="term" value="F:metal ion binding"/>
    <property type="evidence" value="ECO:0007669"/>
    <property type="project" value="UniProtKB-KW"/>
</dbReference>
<sequence>MSSKPNIGVNLRVTGHCNQGSRKYMEDTFSVAYQQTKDGKDLEYAYFGIFDGHGGKEAAQYVKENLMDVIVAQTEFWSDNDEDVIKSIREGFIQTHRMMFKEHYSWPKTATGLPSTSGTTASIAFIRNSKIYVGHVGDSGIILGYQEPDKRRWRGYSLTRDHKPESAPENERIHQSGGKVIYKAGVPRVVWNRPRIGHKGPVRRSTQIDEIPFLAVARALGDFWSYNSALDEFVVSPFPDVHVYPIDIGKHKCLILGTDGLWNMLSPDDAVTIVWYADTVNEENSRTQAPDRMVWINPSKNLVDYALEKWYENGFRADNCSVVTVLLDPPGPPKHQSGTTVESEIKSDITTLVRVNSADTVDSPIQSKDSIISRLVSVGSKTPSEKVKPGKVVPPQGATCRTTNEKDSPLKAPYDRSELERQKYSFLKRRRKSEDAKLDRKEERKISDSDNENLSRFSKDLQQVREHKPEEKRRRTMSSNSTGQTRRNLEIRELRSTFKRTLRQRNETLEYRKNRIRSVTWSDSVKMKN</sequence>
<protein>
    <recommendedName>
        <fullName evidence="6">PPM-type phosphatase domain-containing protein</fullName>
    </recommendedName>
</protein>
<dbReference type="Gene3D" id="3.60.40.10">
    <property type="entry name" value="PPM-type phosphatase domain"/>
    <property type="match status" value="1"/>
</dbReference>
<evidence type="ECO:0000256" key="2">
    <source>
        <dbReference type="ARBA" id="ARBA00022801"/>
    </source>
</evidence>
<dbReference type="InterPro" id="IPR015655">
    <property type="entry name" value="PP2C"/>
</dbReference>
<evidence type="ECO:0000256" key="4">
    <source>
        <dbReference type="RuleBase" id="RU003465"/>
    </source>
</evidence>
<keyword evidence="8" id="KW-1185">Reference proteome</keyword>
<dbReference type="CDD" id="cd00143">
    <property type="entry name" value="PP2Cc"/>
    <property type="match status" value="1"/>
</dbReference>
<dbReference type="Proteomes" id="UP001187531">
    <property type="component" value="Unassembled WGS sequence"/>
</dbReference>
<feature type="compositionally biased region" description="Basic and acidic residues" evidence="5">
    <location>
        <begin position="403"/>
        <end position="423"/>
    </location>
</feature>